<dbReference type="GO" id="GO:0005525">
    <property type="term" value="F:GTP binding"/>
    <property type="evidence" value="ECO:0007669"/>
    <property type="project" value="InterPro"/>
</dbReference>
<organism evidence="1">
    <name type="scientific">Prunus dulcis</name>
    <name type="common">Almond</name>
    <name type="synonym">Amygdalus dulcis</name>
    <dbReference type="NCBI Taxonomy" id="3755"/>
    <lineage>
        <taxon>Eukaryota</taxon>
        <taxon>Viridiplantae</taxon>
        <taxon>Streptophyta</taxon>
        <taxon>Embryophyta</taxon>
        <taxon>Tracheophyta</taxon>
        <taxon>Spermatophyta</taxon>
        <taxon>Magnoliopsida</taxon>
        <taxon>eudicotyledons</taxon>
        <taxon>Gunneridae</taxon>
        <taxon>Pentapetalae</taxon>
        <taxon>rosids</taxon>
        <taxon>fabids</taxon>
        <taxon>Rosales</taxon>
        <taxon>Rosaceae</taxon>
        <taxon>Amygdaloideae</taxon>
        <taxon>Amygdaleae</taxon>
        <taxon>Prunus</taxon>
    </lineage>
</organism>
<accession>A0A4Y1RW67</accession>
<gene>
    <name evidence="1" type="ORF">Prudu_020226</name>
</gene>
<reference evidence="1" key="1">
    <citation type="journal article" date="2019" name="Science">
        <title>Mutation of a bHLH transcription factor allowed almond domestication.</title>
        <authorList>
            <person name="Sanchez-Perez R."/>
            <person name="Pavan S."/>
            <person name="Mazzeo R."/>
            <person name="Moldovan C."/>
            <person name="Aiese Cigliano R."/>
            <person name="Del Cueto J."/>
            <person name="Ricciardi F."/>
            <person name="Lotti C."/>
            <person name="Ricciardi L."/>
            <person name="Dicenta F."/>
            <person name="Lopez-Marques R.L."/>
            <person name="Lindberg Moller B."/>
        </authorList>
    </citation>
    <scope>NUCLEOTIDE SEQUENCE</scope>
</reference>
<dbReference type="GO" id="GO:0003924">
    <property type="term" value="F:GTPase activity"/>
    <property type="evidence" value="ECO:0007669"/>
    <property type="project" value="InterPro"/>
</dbReference>
<dbReference type="InterPro" id="IPR027417">
    <property type="entry name" value="P-loop_NTPase"/>
</dbReference>
<dbReference type="Gene3D" id="3.40.50.300">
    <property type="entry name" value="P-loop containing nucleotide triphosphate hydrolases"/>
    <property type="match status" value="1"/>
</dbReference>
<evidence type="ECO:0000313" key="1">
    <source>
        <dbReference type="EMBL" id="BBH08118.1"/>
    </source>
</evidence>
<dbReference type="CDD" id="cd00882">
    <property type="entry name" value="Ras_like_GTPase"/>
    <property type="match status" value="1"/>
</dbReference>
<dbReference type="InterPro" id="IPR001806">
    <property type="entry name" value="Small_GTPase"/>
</dbReference>
<protein>
    <submittedName>
        <fullName evidence="1">GTP-binding protein</fullName>
    </submittedName>
</protein>
<dbReference type="Pfam" id="PF10199">
    <property type="entry name" value="Adaptin_binding"/>
    <property type="match status" value="1"/>
</dbReference>
<dbReference type="InterPro" id="IPR019341">
    <property type="entry name" value="Alpha/Gamma-adaptin-bd_p34"/>
</dbReference>
<dbReference type="PANTHER" id="PTHR14659">
    <property type="entry name" value="ALPHA- AND GAMMA-ADAPTIN-BINDING PROTEIN P34"/>
    <property type="match status" value="1"/>
</dbReference>
<name>A0A4Y1RW67_PRUDU</name>
<dbReference type="Pfam" id="PF00071">
    <property type="entry name" value="Ras"/>
    <property type="match status" value="1"/>
</dbReference>
<dbReference type="SUPFAM" id="SSF52540">
    <property type="entry name" value="P-loop containing nucleoside triphosphate hydrolases"/>
    <property type="match status" value="1"/>
</dbReference>
<sequence>MEGQVKEGDSLEKRPGIFFLGSPNVGKRTMLSRLLALDFDDASDSSSSQLVVNGWNISTKYYTADVSVWMAHLHDEFSIETLPMYDQLQALILVFDTTELSSLAALQKWVSRTDLQKFDILLCIGNKVDLVPGHPVHAEYRRRLLKLGDPFADSGPGFTEYGISETEGSSLLGDDEPSWEARQSCLEWCTEHNIEYIEACASNVDFDKCLSVDGDSQGVERLFGALSAHMWPGMILKSGDKIAEPSLPEREEDLSEEESDYEFEYEILSAGSAEPYEDTYTGWVSANDFAGPSSMGGLAAQNNIFPECNQENGTLCDKEEPQTSTSTAALHDDINKGVVSNVEEPDQGTELDQAQELDEDTPLEVEDMEQLMSEIGNMRDSLRLMPDFQRREMAAKLALKMASMFGGSSDDEVEKRRCESFGRRRCQAVIRREFGSGRGKWAEE</sequence>
<dbReference type="EMBL" id="AP019303">
    <property type="protein sequence ID" value="BBH08118.1"/>
    <property type="molecule type" value="Genomic_DNA"/>
</dbReference>
<dbReference type="PANTHER" id="PTHR14659:SF1">
    <property type="entry name" value="ALPHA- AND GAMMA-ADAPTIN-BINDING PROTEIN P34"/>
    <property type="match status" value="1"/>
</dbReference>
<proteinExistence type="predicted"/>
<dbReference type="AlphaFoldDB" id="A0A4Y1RW67"/>